<sequence length="845" mass="95834">MSPFSIDIFSENKTTNGFKRVTGIDLLRVLRDTNTWLKMLDEDVVQLCLLIASELVFMGKEKRNFLTKHIMWLVDDFDSWNAFPWDINCGELPKQQKWWSKKANMIPRGFAWSKVTKFEKSDYDCLFGPLSIPNVVLISSPEEMRQAWFMASVDFIKRLADQDGNFLPDDEARVNCIKHNNRMFGDTEVGKFLQDEEARVNGIEHHNGMCFDTKDSNFVEGIDETICPKTNQMSVEEGDGGLDSEGDDVHLSQTNDVIQQAKCKDDDFDELTKRFSKLETSQTFVMFKNLLKTDVCNENESTDLNPKKSEDMPNFCSNHSDTSSHIGGLSTEAMPSSSSSHPGNEKDASHLDDLMEIDGENIKDGYTNSQHHLHLLNKALESKTENPTLDVVVLPKDDDCILCTIKPNDAYNVVESIDKKTLHKKEYGIRVNERQMQTIEEKFDTSKALDASLVDIESRKPCQFMNEKSNEAKVKHDIDVTETINIELEHKVAKLLNENKTLKKHYKELFDSIKIMRAKTIKHTTSLIATNDNFKAQLQEKGLAIAALKNELRKLTGNSVNTKFAKPSILGKPVLQPNRNQSVVRQPNAFKSERPRILKPRFATQVDVNKDLSKPAGVFNANHDACVTKLLNDINSRAKVPSHKTTNKNKPIKKTSVPKKPDREISIGHRFSIKKTTTVNEKIMTSRSCLRWKPTGKIFKIIGLRWVSTGKIFTSSTTKVDSEFPNGSNEDITNPYECEQTLDVSAGTLHLSADLMPQRQEMYVDNVSSDLFLQGLKASDYDNSGLVPQRQNVVPPADKADSSQQMLECFFNPLFKEYYTSTNANAKENNDNHIVPKTWIYCLSL</sequence>
<evidence type="ECO:0000313" key="3">
    <source>
        <dbReference type="EMBL" id="GEU72946.1"/>
    </source>
</evidence>
<reference evidence="3" key="1">
    <citation type="journal article" date="2019" name="Sci. Rep.">
        <title>Draft genome of Tanacetum cinerariifolium, the natural source of mosquito coil.</title>
        <authorList>
            <person name="Yamashiro T."/>
            <person name="Shiraishi A."/>
            <person name="Satake H."/>
            <person name="Nakayama K."/>
        </authorList>
    </citation>
    <scope>NUCLEOTIDE SEQUENCE</scope>
</reference>
<gene>
    <name evidence="3" type="ORF">Tci_044924</name>
</gene>
<feature type="region of interest" description="Disordered" evidence="2">
    <location>
        <begin position="299"/>
        <end position="349"/>
    </location>
</feature>
<keyword evidence="1" id="KW-0175">Coiled coil</keyword>
<accession>A0A6L2MG27</accession>
<feature type="compositionally biased region" description="Polar residues" evidence="2">
    <location>
        <begin position="333"/>
        <end position="342"/>
    </location>
</feature>
<evidence type="ECO:0000256" key="2">
    <source>
        <dbReference type="SAM" id="MobiDB-lite"/>
    </source>
</evidence>
<evidence type="ECO:0008006" key="4">
    <source>
        <dbReference type="Google" id="ProtNLM"/>
    </source>
</evidence>
<name>A0A6L2MG27_TANCI</name>
<comment type="caution">
    <text evidence="3">The sequence shown here is derived from an EMBL/GenBank/DDBJ whole genome shotgun (WGS) entry which is preliminary data.</text>
</comment>
<organism evidence="3">
    <name type="scientific">Tanacetum cinerariifolium</name>
    <name type="common">Dalmatian daisy</name>
    <name type="synonym">Chrysanthemum cinerariifolium</name>
    <dbReference type="NCBI Taxonomy" id="118510"/>
    <lineage>
        <taxon>Eukaryota</taxon>
        <taxon>Viridiplantae</taxon>
        <taxon>Streptophyta</taxon>
        <taxon>Embryophyta</taxon>
        <taxon>Tracheophyta</taxon>
        <taxon>Spermatophyta</taxon>
        <taxon>Magnoliopsida</taxon>
        <taxon>eudicotyledons</taxon>
        <taxon>Gunneridae</taxon>
        <taxon>Pentapetalae</taxon>
        <taxon>asterids</taxon>
        <taxon>campanulids</taxon>
        <taxon>Asterales</taxon>
        <taxon>Asteraceae</taxon>
        <taxon>Asteroideae</taxon>
        <taxon>Anthemideae</taxon>
        <taxon>Anthemidinae</taxon>
        <taxon>Tanacetum</taxon>
    </lineage>
</organism>
<feature type="coiled-coil region" evidence="1">
    <location>
        <begin position="531"/>
        <end position="558"/>
    </location>
</feature>
<dbReference type="AlphaFoldDB" id="A0A6L2MG27"/>
<protein>
    <recommendedName>
        <fullName evidence="4">Phospholipase-like protein</fullName>
    </recommendedName>
</protein>
<feature type="region of interest" description="Disordered" evidence="2">
    <location>
        <begin position="639"/>
        <end position="661"/>
    </location>
</feature>
<proteinExistence type="predicted"/>
<feature type="compositionally biased region" description="Basic residues" evidence="2">
    <location>
        <begin position="640"/>
        <end position="657"/>
    </location>
</feature>
<evidence type="ECO:0000256" key="1">
    <source>
        <dbReference type="SAM" id="Coils"/>
    </source>
</evidence>
<dbReference type="EMBL" id="BKCJ010006594">
    <property type="protein sequence ID" value="GEU72946.1"/>
    <property type="molecule type" value="Genomic_DNA"/>
</dbReference>
<feature type="compositionally biased region" description="Polar residues" evidence="2">
    <location>
        <begin position="315"/>
        <end position="325"/>
    </location>
</feature>